<evidence type="ECO:0000313" key="3">
    <source>
        <dbReference type="Proteomes" id="UP000053105"/>
    </source>
</evidence>
<evidence type="ECO:0000256" key="1">
    <source>
        <dbReference type="SAM" id="MobiDB-lite"/>
    </source>
</evidence>
<organism evidence="2 3">
    <name type="scientific">Melipona quadrifasciata</name>
    <dbReference type="NCBI Taxonomy" id="166423"/>
    <lineage>
        <taxon>Eukaryota</taxon>
        <taxon>Metazoa</taxon>
        <taxon>Ecdysozoa</taxon>
        <taxon>Arthropoda</taxon>
        <taxon>Hexapoda</taxon>
        <taxon>Insecta</taxon>
        <taxon>Pterygota</taxon>
        <taxon>Neoptera</taxon>
        <taxon>Endopterygota</taxon>
        <taxon>Hymenoptera</taxon>
        <taxon>Apocrita</taxon>
        <taxon>Aculeata</taxon>
        <taxon>Apoidea</taxon>
        <taxon>Anthophila</taxon>
        <taxon>Apidae</taxon>
        <taxon>Melipona</taxon>
    </lineage>
</organism>
<sequence length="250" mass="28509">MNPKNVVQSNSALAGKRERAKGTLTLSSSDKGPILGPHGVLARQWEQTLDEKYSGLKEREFPVKEWREEVNAFHMFRDYAGPRVPLYTPGSVGGTTIAKANNAAEPPSKTERVLDYSHPVVFHLRKFERVQNLKLLNTCTEYHNAMYIFLDEREKCNMYCKTYYTLSSNVRNSRNCFHPLRESFVSGFDTAVLYVLCKTDRCTNYECSRSTCTGFSSFINEIDSFGPRFPVSAHKLHVMPATRTVDMKII</sequence>
<gene>
    <name evidence="2" type="ORF">WN51_01947</name>
</gene>
<dbReference type="AlphaFoldDB" id="A0A0M9AD22"/>
<accession>A0A0M9AD22</accession>
<dbReference type="EMBL" id="KQ435698">
    <property type="protein sequence ID" value="KOX80659.1"/>
    <property type="molecule type" value="Genomic_DNA"/>
</dbReference>
<feature type="compositionally biased region" description="Polar residues" evidence="1">
    <location>
        <begin position="1"/>
        <end position="12"/>
    </location>
</feature>
<protein>
    <submittedName>
        <fullName evidence="2">Uncharacterized protein</fullName>
    </submittedName>
</protein>
<keyword evidence="3" id="KW-1185">Reference proteome</keyword>
<proteinExistence type="predicted"/>
<feature type="region of interest" description="Disordered" evidence="1">
    <location>
        <begin position="1"/>
        <end position="37"/>
    </location>
</feature>
<dbReference type="Proteomes" id="UP000053105">
    <property type="component" value="Unassembled WGS sequence"/>
</dbReference>
<name>A0A0M9AD22_9HYME</name>
<reference evidence="2 3" key="1">
    <citation type="submission" date="2015-07" db="EMBL/GenBank/DDBJ databases">
        <title>The genome of Melipona quadrifasciata.</title>
        <authorList>
            <person name="Pan H."/>
            <person name="Kapheim K."/>
        </authorList>
    </citation>
    <scope>NUCLEOTIDE SEQUENCE [LARGE SCALE GENOMIC DNA]</scope>
    <source>
        <strain evidence="2">0111107301</strain>
        <tissue evidence="2">Whole body</tissue>
    </source>
</reference>
<evidence type="ECO:0000313" key="2">
    <source>
        <dbReference type="EMBL" id="KOX80659.1"/>
    </source>
</evidence>